<dbReference type="GO" id="GO:0032589">
    <property type="term" value="C:neuron projection membrane"/>
    <property type="evidence" value="ECO:0007669"/>
    <property type="project" value="TreeGrafter"/>
</dbReference>
<reference evidence="4 5" key="1">
    <citation type="submission" date="2024-05" db="EMBL/GenBank/DDBJ databases">
        <authorList>
            <person name="Wallberg A."/>
        </authorList>
    </citation>
    <scope>NUCLEOTIDE SEQUENCE [LARGE SCALE GENOMIC DNA]</scope>
</reference>
<dbReference type="SUPFAM" id="SSF48726">
    <property type="entry name" value="Immunoglobulin"/>
    <property type="match status" value="2"/>
</dbReference>
<dbReference type="InterPro" id="IPR013783">
    <property type="entry name" value="Ig-like_fold"/>
</dbReference>
<organism evidence="4 5">
    <name type="scientific">Meganyctiphanes norvegica</name>
    <name type="common">Northern krill</name>
    <name type="synonym">Thysanopoda norvegica</name>
    <dbReference type="NCBI Taxonomy" id="48144"/>
    <lineage>
        <taxon>Eukaryota</taxon>
        <taxon>Metazoa</taxon>
        <taxon>Ecdysozoa</taxon>
        <taxon>Arthropoda</taxon>
        <taxon>Crustacea</taxon>
        <taxon>Multicrustacea</taxon>
        <taxon>Malacostraca</taxon>
        <taxon>Eumalacostraca</taxon>
        <taxon>Eucarida</taxon>
        <taxon>Euphausiacea</taxon>
        <taxon>Euphausiidae</taxon>
        <taxon>Meganyctiphanes</taxon>
    </lineage>
</organism>
<feature type="region of interest" description="Disordered" evidence="1">
    <location>
        <begin position="8"/>
        <end position="29"/>
    </location>
</feature>
<gene>
    <name evidence="4" type="ORF">MNOR_LOCUS14521</name>
</gene>
<dbReference type="Gene3D" id="2.60.40.10">
    <property type="entry name" value="Immunoglobulins"/>
    <property type="match status" value="2"/>
</dbReference>
<dbReference type="FunFam" id="2.60.40.10:FF:000129">
    <property type="entry name" value="CLUMA_CG018772, isoform A"/>
    <property type="match status" value="1"/>
</dbReference>
<keyword evidence="2" id="KW-1133">Transmembrane helix</keyword>
<keyword evidence="2" id="KW-0812">Transmembrane</keyword>
<evidence type="ECO:0000256" key="2">
    <source>
        <dbReference type="SAM" id="Phobius"/>
    </source>
</evidence>
<evidence type="ECO:0000313" key="4">
    <source>
        <dbReference type="EMBL" id="CAL4092123.1"/>
    </source>
</evidence>
<dbReference type="InterPro" id="IPR036179">
    <property type="entry name" value="Ig-like_dom_sf"/>
</dbReference>
<dbReference type="SMART" id="SM00409">
    <property type="entry name" value="IG"/>
    <property type="match status" value="2"/>
</dbReference>
<dbReference type="InterPro" id="IPR003598">
    <property type="entry name" value="Ig_sub2"/>
</dbReference>
<dbReference type="PANTHER" id="PTHR23279:SF6">
    <property type="entry name" value="DEFECTIVE PROBOSCIS EXTENSION RESPONSE 7, ISOFORM F"/>
    <property type="match status" value="1"/>
</dbReference>
<feature type="domain" description="Ig-like" evidence="3">
    <location>
        <begin position="240"/>
        <end position="345"/>
    </location>
</feature>
<proteinExistence type="predicted"/>
<evidence type="ECO:0000313" key="5">
    <source>
        <dbReference type="Proteomes" id="UP001497623"/>
    </source>
</evidence>
<comment type="caution">
    <text evidence="4">The sequence shown here is derived from an EMBL/GenBank/DDBJ whole genome shotgun (WGS) entry which is preliminary data.</text>
</comment>
<evidence type="ECO:0000256" key="1">
    <source>
        <dbReference type="SAM" id="MobiDB-lite"/>
    </source>
</evidence>
<feature type="domain" description="Ig-like" evidence="3">
    <location>
        <begin position="90"/>
        <end position="186"/>
    </location>
</feature>
<dbReference type="InterPro" id="IPR013106">
    <property type="entry name" value="Ig_V-set"/>
</dbReference>
<dbReference type="SMART" id="SM00408">
    <property type="entry name" value="IGc2"/>
    <property type="match status" value="2"/>
</dbReference>
<feature type="region of interest" description="Disordered" evidence="1">
    <location>
        <begin position="223"/>
        <end position="242"/>
    </location>
</feature>
<dbReference type="EMBL" id="CAXKWB010008727">
    <property type="protein sequence ID" value="CAL4092123.1"/>
    <property type="molecule type" value="Genomic_DNA"/>
</dbReference>
<evidence type="ECO:0000259" key="3">
    <source>
        <dbReference type="PROSITE" id="PS50835"/>
    </source>
</evidence>
<dbReference type="InterPro" id="IPR037448">
    <property type="entry name" value="Zig-8"/>
</dbReference>
<dbReference type="InterPro" id="IPR003599">
    <property type="entry name" value="Ig_sub"/>
</dbReference>
<dbReference type="Pfam" id="PF07686">
    <property type="entry name" value="V-set"/>
    <property type="match status" value="1"/>
</dbReference>
<feature type="compositionally biased region" description="Basic residues" evidence="1">
    <location>
        <begin position="227"/>
        <end position="238"/>
    </location>
</feature>
<dbReference type="PANTHER" id="PTHR23279">
    <property type="entry name" value="DEFECTIVE PROBOSCIS EXTENSION RESPONSE DPR -RELATED"/>
    <property type="match status" value="1"/>
</dbReference>
<dbReference type="AlphaFoldDB" id="A0AAV2QPB6"/>
<name>A0AAV2QPB6_MEGNR</name>
<dbReference type="PROSITE" id="PS50835">
    <property type="entry name" value="IG_LIKE"/>
    <property type="match status" value="2"/>
</dbReference>
<dbReference type="InterPro" id="IPR007110">
    <property type="entry name" value="Ig-like_dom"/>
</dbReference>
<keyword evidence="2" id="KW-0472">Membrane</keyword>
<keyword evidence="5" id="KW-1185">Reference proteome</keyword>
<dbReference type="GO" id="GO:0050808">
    <property type="term" value="P:synapse organization"/>
    <property type="evidence" value="ECO:0007669"/>
    <property type="project" value="TreeGrafter"/>
</dbReference>
<protein>
    <recommendedName>
        <fullName evidence="3">Ig-like domain-containing protein</fullName>
    </recommendedName>
</protein>
<accession>A0AAV2QPB6</accession>
<feature type="transmembrane region" description="Helical" evidence="2">
    <location>
        <begin position="366"/>
        <end position="388"/>
    </location>
</feature>
<sequence length="394" mass="43971">MAAVAAAASAGGSVVAKDDDRDESTTEEDMRQPLCGSCTMLRRPTWLWCLIALLLSNIVNCVTAKALSFDTKKLESSSQMWRHDWDVLTPTYKNTPTNVTALVGDSAFLPCTVTHLGDRSVTWMRQRDLHILTAGIFTYSADDRFRVLHPENTDDWTLHIKYTTMRDKGVYECQVNSDPKITRSVNLIVKEHSQLDDPASFGMQIGTTDTRFPDYIFDNHHDYGSHDKHKKHHQKGKKAPQVEVEGEVERYIQRGSVLALTCIVYHPPQQAPSQILWYHDKNAIDYDSTRGGINIQTVIRSLSCERKSEKVRRQTVSKLMLSTVTDKDNGQYSCVPTDMDPATVTVHVQNDPSHGELTHPNGLNGAAIATTSATVGGLCILLLLITCLKCRSVL</sequence>
<dbReference type="Proteomes" id="UP001497623">
    <property type="component" value="Unassembled WGS sequence"/>
</dbReference>